<organism evidence="1 2">
    <name type="scientific">Legionella pneumophila</name>
    <dbReference type="NCBI Taxonomy" id="446"/>
    <lineage>
        <taxon>Bacteria</taxon>
        <taxon>Pseudomonadati</taxon>
        <taxon>Pseudomonadota</taxon>
        <taxon>Gammaproteobacteria</taxon>
        <taxon>Legionellales</taxon>
        <taxon>Legionellaceae</taxon>
        <taxon>Legionella</taxon>
    </lineage>
</organism>
<name>A0A2S6EXN5_LEGPN</name>
<dbReference type="EMBL" id="PQWY01000015">
    <property type="protein sequence ID" value="PPK29957.1"/>
    <property type="molecule type" value="Genomic_DNA"/>
</dbReference>
<proteinExistence type="predicted"/>
<dbReference type="Proteomes" id="UP000239239">
    <property type="component" value="Unassembled WGS sequence"/>
</dbReference>
<dbReference type="InterPro" id="IPR029058">
    <property type="entry name" value="AB_hydrolase_fold"/>
</dbReference>
<dbReference type="OrthoDB" id="5650356at2"/>
<gene>
    <name evidence="1" type="ORF">C3928_09975</name>
</gene>
<protein>
    <submittedName>
        <fullName evidence="1">Uncharacterized protein</fullName>
    </submittedName>
</protein>
<dbReference type="AlphaFoldDB" id="A0A2S6EXN5"/>
<sequence length="664" mass="76080">MLVSNIILKAALSHFEDRNNLIKQLDLSSDNDKNSFYKLVLAFWLGSNITRDKIIKHPLYINCEAFIDLGYSCILVLDKQMSLLKKNSLAYTILQRALFEIIRHYNDNYLLLTQNPQTLFSFFVHIIEKIDTKVCENISHQKILKMTQDGCLAELSRSPNSPPHGLLATQVSNDVTSLMKVNPFNMGVAINKLITENFSKELFFARHIKPTTDKHITHKLLIPAWDGIVLEGLSVKGRKKTTNTVVLALIGHFQTEHHYLNASFHEFQELFGTELVLINHRNYSNRSNKFANSAEEIAKDVIAFVNHFRQKNKKIVLYGMCGGAAHMVLAAHMMSNQKIPFKLIVDRFSQKYINFVDFKTLSRARDFSISNGQDCLRLLPGYQYCPSLMPYLLILLFLLLFILAKTALVITKTNIDFAKLVRRIPEEDLLILQAKGEKIAALKKPFFTDIVVHPENDMRAAVKDKRKYRKTILKNLCDHCLHAAGQAVFSTEMQKIFLQLFQCFDQCLQLISNEKLMEDSITNHPVDLHSKKLYTLTTRNKLPISQFIRGFFKQSPKMHDHLLDSIKPYSSHLIVDALKQIYGNHPSIHSNLLQFSNHLALLLNDMKTNQFFISYMADRLSATQLADLNEPINTLLTSELFKLINMSSIGLNCQNVISNHRVSI</sequence>
<evidence type="ECO:0000313" key="1">
    <source>
        <dbReference type="EMBL" id="PPK29957.1"/>
    </source>
</evidence>
<dbReference type="RefSeq" id="WP_027229160.1">
    <property type="nucleotide sequence ID" value="NZ_CP017601.1"/>
</dbReference>
<evidence type="ECO:0000313" key="2">
    <source>
        <dbReference type="Proteomes" id="UP000239239"/>
    </source>
</evidence>
<dbReference type="SUPFAM" id="SSF53474">
    <property type="entry name" value="alpha/beta-Hydrolases"/>
    <property type="match status" value="1"/>
</dbReference>
<accession>A0A2S6EXN5</accession>
<reference evidence="1 2" key="1">
    <citation type="submission" date="2018-02" db="EMBL/GenBank/DDBJ databases">
        <title>Draft genome sequences of four Legionella pneumophila clinical strains isolated in Ontario.</title>
        <authorList>
            <person name="Fortuna A."/>
            <person name="Ramnarine R."/>
            <person name="Li A."/>
            <person name="Frantz C."/>
            <person name="Mallo G."/>
        </authorList>
    </citation>
    <scope>NUCLEOTIDE SEQUENCE [LARGE SCALE GENOMIC DNA]</scope>
    <source>
        <strain evidence="1 2">LG61</strain>
    </source>
</reference>
<dbReference type="Gene3D" id="3.40.50.1820">
    <property type="entry name" value="alpha/beta hydrolase"/>
    <property type="match status" value="1"/>
</dbReference>
<comment type="caution">
    <text evidence="1">The sequence shown here is derived from an EMBL/GenBank/DDBJ whole genome shotgun (WGS) entry which is preliminary data.</text>
</comment>